<proteinExistence type="predicted"/>
<accession>A0AAV9U6V0</accession>
<dbReference type="Gene3D" id="1.20.1280.50">
    <property type="match status" value="1"/>
</dbReference>
<sequence length="292" mass="32753">MHILTLPVEIQSHILSFLPWHDHFLTSTVCQLWNSILQRHSFRTKRHYNHSVPAGWDIVDHPYPVFDAVSPRVSQSLYTPTAAPNTHVLLEQAMLNLEIHSSGQTTICMRLPRELVTGTLTNHEVVRTDQGTADSAQYANFWNSQCPQENALIDITRSPLVRTDKLVFAIQESDSEEGIDTSSLQLPGLPDGARTLAFTIWDWNRSTGQFQSFGTVPSGLGVNDPQWCLKQWDWPRGSILGLVQTVREHLKTHVWCHAGVETCYVQVSGFNIYGETPGETVNVTIAAFPRAG</sequence>
<dbReference type="Proteomes" id="UP001373714">
    <property type="component" value="Unassembled WGS sequence"/>
</dbReference>
<name>A0AAV9U6V0_9PEZI</name>
<dbReference type="InterPro" id="IPR036047">
    <property type="entry name" value="F-box-like_dom_sf"/>
</dbReference>
<dbReference type="InterPro" id="IPR001810">
    <property type="entry name" value="F-box_dom"/>
</dbReference>
<dbReference type="CDD" id="cd09917">
    <property type="entry name" value="F-box_SF"/>
    <property type="match status" value="1"/>
</dbReference>
<keyword evidence="3" id="KW-1185">Reference proteome</keyword>
<gene>
    <name evidence="2" type="ORF">TWF730_003178</name>
</gene>
<dbReference type="SUPFAM" id="SSF81383">
    <property type="entry name" value="F-box domain"/>
    <property type="match status" value="1"/>
</dbReference>
<dbReference type="PROSITE" id="PS50181">
    <property type="entry name" value="FBOX"/>
    <property type="match status" value="1"/>
</dbReference>
<evidence type="ECO:0000313" key="2">
    <source>
        <dbReference type="EMBL" id="KAK6335801.1"/>
    </source>
</evidence>
<evidence type="ECO:0000259" key="1">
    <source>
        <dbReference type="PROSITE" id="PS50181"/>
    </source>
</evidence>
<comment type="caution">
    <text evidence="2">The sequence shown here is derived from an EMBL/GenBank/DDBJ whole genome shotgun (WGS) entry which is preliminary data.</text>
</comment>
<dbReference type="AlphaFoldDB" id="A0AAV9U6V0"/>
<feature type="domain" description="F-box" evidence="1">
    <location>
        <begin position="1"/>
        <end position="46"/>
    </location>
</feature>
<organism evidence="2 3">
    <name type="scientific">Orbilia blumenaviensis</name>
    <dbReference type="NCBI Taxonomy" id="1796055"/>
    <lineage>
        <taxon>Eukaryota</taxon>
        <taxon>Fungi</taxon>
        <taxon>Dikarya</taxon>
        <taxon>Ascomycota</taxon>
        <taxon>Pezizomycotina</taxon>
        <taxon>Orbiliomycetes</taxon>
        <taxon>Orbiliales</taxon>
        <taxon>Orbiliaceae</taxon>
        <taxon>Orbilia</taxon>
    </lineage>
</organism>
<dbReference type="SMART" id="SM00256">
    <property type="entry name" value="FBOX"/>
    <property type="match status" value="1"/>
</dbReference>
<dbReference type="Pfam" id="PF12937">
    <property type="entry name" value="F-box-like"/>
    <property type="match status" value="1"/>
</dbReference>
<evidence type="ECO:0000313" key="3">
    <source>
        <dbReference type="Proteomes" id="UP001373714"/>
    </source>
</evidence>
<dbReference type="EMBL" id="JAVHNS010000014">
    <property type="protein sequence ID" value="KAK6335801.1"/>
    <property type="molecule type" value="Genomic_DNA"/>
</dbReference>
<protein>
    <recommendedName>
        <fullName evidence="1">F-box domain-containing protein</fullName>
    </recommendedName>
</protein>
<reference evidence="2 3" key="1">
    <citation type="submission" date="2019-10" db="EMBL/GenBank/DDBJ databases">
        <authorList>
            <person name="Palmer J.M."/>
        </authorList>
    </citation>
    <scope>NUCLEOTIDE SEQUENCE [LARGE SCALE GENOMIC DNA]</scope>
    <source>
        <strain evidence="2 3">TWF730</strain>
    </source>
</reference>